<dbReference type="SUPFAM" id="SSF55729">
    <property type="entry name" value="Acyl-CoA N-acyltransferases (Nat)"/>
    <property type="match status" value="1"/>
</dbReference>
<dbReference type="InterPro" id="IPR053225">
    <property type="entry name" value="Acyl-CoA_N-acyltransferase"/>
</dbReference>
<name>A0A0G2J775_9EURO</name>
<protein>
    <recommendedName>
        <fullName evidence="3">N-acetyltransferase domain-containing protein</fullName>
    </recommendedName>
</protein>
<reference evidence="2" key="1">
    <citation type="journal article" date="2015" name="PLoS Genet.">
        <title>The dynamic genome and transcriptome of the human fungal pathogen Blastomyces and close relative Emmonsia.</title>
        <authorList>
            <person name="Munoz J.F."/>
            <person name="Gauthier G.M."/>
            <person name="Desjardins C.A."/>
            <person name="Gallo J.E."/>
            <person name="Holder J."/>
            <person name="Sullivan T.D."/>
            <person name="Marty A.J."/>
            <person name="Carmen J.C."/>
            <person name="Chen Z."/>
            <person name="Ding L."/>
            <person name="Gujja S."/>
            <person name="Magrini V."/>
            <person name="Misas E."/>
            <person name="Mitreva M."/>
            <person name="Priest M."/>
            <person name="Saif S."/>
            <person name="Whiston E.A."/>
            <person name="Young S."/>
            <person name="Zeng Q."/>
            <person name="Goldman W.E."/>
            <person name="Mardis E.R."/>
            <person name="Taylor J.W."/>
            <person name="McEwen J.G."/>
            <person name="Clay O.K."/>
            <person name="Klein B.S."/>
            <person name="Cuomo C.A."/>
        </authorList>
    </citation>
    <scope>NUCLEOTIDE SEQUENCE [LARGE SCALE GENOMIC DNA]</scope>
    <source>
        <strain evidence="2">UAMH 3008</strain>
    </source>
</reference>
<sequence>MSPPTIHKHDNPQTSIFPLLSAQLPYSGPLFRRIQHSIIYPSETAQILATFPPTPAFASANSLSPWLVAYVDVYVGSETQIWLYSSEEAEASLPSIQQRSATEEYSSDTDQLSKLTLEPVVAAEMQAQLLSLCSYIRTNLIPPYISYLGSQSNGYSQPASSILQTPFLGKSVTKILPHPPASFKFGTLHTGIYDLLRVTMSAPEKIPPHLPKIRILPHNTGVYMKYLFHRSTYDPLREWPAGASYSNNNNNNNRNNGLPSGYRFHDLNRRLGVQARHLNLVISRTDIPRSKELLEQMSSVAVYYDGSSDNITHSCPDVTVNEHSGCTFGEMPVAWAFLGLDGSLCTLHVEEEHRRRGLAKAIGREVMKFGMRDDGGVFTSGSGSGPDGGTMARGEDDDHGWAFADVVLQNKASRSVMGKIGGEPAWTVKWVVVEVVEN</sequence>
<comment type="caution">
    <text evidence="1">The sequence shown here is derived from an EMBL/GenBank/DDBJ whole genome shotgun (WGS) entry which is preliminary data.</text>
</comment>
<dbReference type="AlphaFoldDB" id="A0A0G2J775"/>
<dbReference type="VEuPathDB" id="FungiDB:EMCG_06087"/>
<dbReference type="InterPro" id="IPR016181">
    <property type="entry name" value="Acyl_CoA_acyltransferase"/>
</dbReference>
<dbReference type="PANTHER" id="PTHR20958:SF6">
    <property type="entry name" value="GLYCINE N-ACYLTRANSFERASE-LIKE PROTEIN"/>
    <property type="match status" value="1"/>
</dbReference>
<dbReference type="Gene3D" id="3.40.630.30">
    <property type="match status" value="1"/>
</dbReference>
<dbReference type="EMBL" id="LCZI01000132">
    <property type="protein sequence ID" value="KKZ68264.1"/>
    <property type="molecule type" value="Genomic_DNA"/>
</dbReference>
<evidence type="ECO:0008006" key="3">
    <source>
        <dbReference type="Google" id="ProtNLM"/>
    </source>
</evidence>
<organism evidence="1 2">
    <name type="scientific">[Emmonsia] crescens</name>
    <dbReference type="NCBI Taxonomy" id="73230"/>
    <lineage>
        <taxon>Eukaryota</taxon>
        <taxon>Fungi</taxon>
        <taxon>Dikarya</taxon>
        <taxon>Ascomycota</taxon>
        <taxon>Pezizomycotina</taxon>
        <taxon>Eurotiomycetes</taxon>
        <taxon>Eurotiomycetidae</taxon>
        <taxon>Onygenales</taxon>
        <taxon>Ajellomycetaceae</taxon>
        <taxon>Emergomyces</taxon>
    </lineage>
</organism>
<dbReference type="OrthoDB" id="5335812at2759"/>
<dbReference type="PANTHER" id="PTHR20958">
    <property type="entry name" value="GLYCINE N-ACYLTRANSFERASE-LIKE PROTEIN"/>
    <property type="match status" value="1"/>
</dbReference>
<proteinExistence type="predicted"/>
<evidence type="ECO:0000313" key="2">
    <source>
        <dbReference type="Proteomes" id="UP000034164"/>
    </source>
</evidence>
<accession>A0A0G2J775</accession>
<dbReference type="Proteomes" id="UP000034164">
    <property type="component" value="Unassembled WGS sequence"/>
</dbReference>
<evidence type="ECO:0000313" key="1">
    <source>
        <dbReference type="EMBL" id="KKZ68264.1"/>
    </source>
</evidence>
<gene>
    <name evidence="1" type="ORF">EMCG_06087</name>
</gene>